<evidence type="ECO:0000313" key="5">
    <source>
        <dbReference type="Proteomes" id="UP000007800"/>
    </source>
</evidence>
<keyword evidence="5" id="KW-1185">Reference proteome</keyword>
<dbReference type="Gene3D" id="2.40.30.70">
    <property type="entry name" value="YaeB-like"/>
    <property type="match status" value="1"/>
</dbReference>
<keyword evidence="1" id="KW-0949">S-adenosyl-L-methionine</keyword>
<dbReference type="InterPro" id="IPR023370">
    <property type="entry name" value="TrmO-like_N"/>
</dbReference>
<dbReference type="Pfam" id="PF01980">
    <property type="entry name" value="TrmO_N"/>
    <property type="match status" value="1"/>
</dbReference>
<name>C5LEN4_PERM5</name>
<dbReference type="InterPro" id="IPR040372">
    <property type="entry name" value="YaeB-like"/>
</dbReference>
<dbReference type="AlphaFoldDB" id="C5LEN4"/>
<dbReference type="InterPro" id="IPR036414">
    <property type="entry name" value="YaeB_N_sf"/>
</dbReference>
<dbReference type="PANTHER" id="PTHR12818">
    <property type="entry name" value="TRNA (ADENINE(37)-N6)-METHYLTRANSFERASE"/>
    <property type="match status" value="1"/>
</dbReference>
<protein>
    <recommendedName>
        <fullName evidence="3">TsaA-like domain-containing protein</fullName>
    </recommendedName>
</protein>
<evidence type="ECO:0000313" key="4">
    <source>
        <dbReference type="EMBL" id="EER04852.1"/>
    </source>
</evidence>
<dbReference type="PANTHER" id="PTHR12818:SF0">
    <property type="entry name" value="TRNA (ADENINE(37)-N6)-METHYLTRANSFERASE"/>
    <property type="match status" value="1"/>
</dbReference>
<accession>C5LEN4</accession>
<sequence>MADPTIETIRSELSRCVKLVAADRGLPSSGFKPLVSRNRSPAEANRYFSPALLRYRNLVARDDYLSSIPSLDELASAVADAWAIEGISCEKHENGYITFEDTTNSAFREKETGGVLDEHVDLPVIGDVVESTYQHKWGTPRQGGFAKGSTICIQMRDGYDIPGELTVEDFCIVLWACHLNEKSHNHLKAKVRPPKNNGVKVGVFACRSPYRPTSMGMSICRVAEVTDARIELHESDMILGTPVLSLRKFTKERYQPRGPICMPRYVTESVRKAMNVMFSTEACREVNHWPSEMKGIIVSTLEEDPRSIHSRRKHKNPVYAVDIGCEGREPMRVIYRYRHGTEDWIEVVRIEEVSTSLSDESCPAPRTKAWLAGLTAELADSIG</sequence>
<dbReference type="SUPFAM" id="SSF118196">
    <property type="entry name" value="YaeB-like"/>
    <property type="match status" value="1"/>
</dbReference>
<comment type="similarity">
    <text evidence="2">Belongs to the tRNA methyltransferase O family.</text>
</comment>
<evidence type="ECO:0000256" key="2">
    <source>
        <dbReference type="ARBA" id="ARBA00033753"/>
    </source>
</evidence>
<dbReference type="OrthoDB" id="4882at2759"/>
<organism evidence="5">
    <name type="scientific">Perkinsus marinus (strain ATCC 50983 / TXsc)</name>
    <dbReference type="NCBI Taxonomy" id="423536"/>
    <lineage>
        <taxon>Eukaryota</taxon>
        <taxon>Sar</taxon>
        <taxon>Alveolata</taxon>
        <taxon>Perkinsozoa</taxon>
        <taxon>Perkinsea</taxon>
        <taxon>Perkinsida</taxon>
        <taxon>Perkinsidae</taxon>
        <taxon>Perkinsus</taxon>
    </lineage>
</organism>
<dbReference type="EMBL" id="GG681295">
    <property type="protein sequence ID" value="EER04852.1"/>
    <property type="molecule type" value="Genomic_DNA"/>
</dbReference>
<dbReference type="RefSeq" id="XP_002773036.1">
    <property type="nucleotide sequence ID" value="XM_002772990.1"/>
</dbReference>
<feature type="domain" description="TsaA-like" evidence="3">
    <location>
        <begin position="122"/>
        <end position="258"/>
    </location>
</feature>
<proteinExistence type="inferred from homology"/>
<gene>
    <name evidence="4" type="ORF">Pmar_PMAR026404</name>
</gene>
<evidence type="ECO:0000256" key="1">
    <source>
        <dbReference type="ARBA" id="ARBA00022691"/>
    </source>
</evidence>
<dbReference type="PROSITE" id="PS51668">
    <property type="entry name" value="TSAA_2"/>
    <property type="match status" value="1"/>
</dbReference>
<dbReference type="Gene3D" id="3.30.2310.10">
    <property type="entry name" value="YaeB-like"/>
    <property type="match status" value="1"/>
</dbReference>
<dbReference type="GeneID" id="9050342"/>
<reference evidence="4 5" key="1">
    <citation type="submission" date="2008-07" db="EMBL/GenBank/DDBJ databases">
        <authorList>
            <person name="El-Sayed N."/>
            <person name="Caler E."/>
            <person name="Inman J."/>
            <person name="Amedeo P."/>
            <person name="Hass B."/>
            <person name="Wortman J."/>
        </authorList>
    </citation>
    <scope>NUCLEOTIDE SEQUENCE [LARGE SCALE GENOMIC DNA]</scope>
    <source>
        <strain evidence="5">ATCC 50983 / TXsc</strain>
    </source>
</reference>
<dbReference type="Proteomes" id="UP000007800">
    <property type="component" value="Unassembled WGS sequence"/>
</dbReference>
<dbReference type="InParanoid" id="C5LEN4"/>
<dbReference type="InterPro" id="IPR036413">
    <property type="entry name" value="YaeB-like_sf"/>
</dbReference>
<evidence type="ECO:0000259" key="3">
    <source>
        <dbReference type="PROSITE" id="PS51668"/>
    </source>
</evidence>